<dbReference type="InterPro" id="IPR020846">
    <property type="entry name" value="MFS_dom"/>
</dbReference>
<feature type="transmembrane region" description="Helical" evidence="4">
    <location>
        <begin position="353"/>
        <end position="376"/>
    </location>
</feature>
<evidence type="ECO:0000313" key="7">
    <source>
        <dbReference type="EMBL" id="USS43852.1"/>
    </source>
</evidence>
<feature type="transmembrane region" description="Helical" evidence="4">
    <location>
        <begin position="36"/>
        <end position="57"/>
    </location>
</feature>
<keyword evidence="9" id="KW-1185">Reference proteome</keyword>
<dbReference type="InterPro" id="IPR053160">
    <property type="entry name" value="MFS_DHA3_Transporter"/>
</dbReference>
<feature type="domain" description="Major facilitator superfamily (MFS) profile" evidence="5">
    <location>
        <begin position="1"/>
        <end position="404"/>
    </location>
</feature>
<dbReference type="RefSeq" id="WP_012733778.1">
    <property type="nucleotide sequence ID" value="NZ_CP021075.1"/>
</dbReference>
<feature type="transmembrane region" description="Helical" evidence="4">
    <location>
        <begin position="260"/>
        <end position="282"/>
    </location>
</feature>
<feature type="transmembrane region" description="Helical" evidence="4">
    <location>
        <begin position="228"/>
        <end position="248"/>
    </location>
</feature>
<feature type="transmembrane region" description="Helical" evidence="4">
    <location>
        <begin position="12"/>
        <end position="30"/>
    </location>
</feature>
<feature type="transmembrane region" description="Helical" evidence="4">
    <location>
        <begin position="319"/>
        <end position="341"/>
    </location>
</feature>
<evidence type="ECO:0000256" key="4">
    <source>
        <dbReference type="SAM" id="Phobius"/>
    </source>
</evidence>
<evidence type="ECO:0000313" key="9">
    <source>
        <dbReference type="Proteomes" id="UP001056386"/>
    </source>
</evidence>
<sequence>MNVHLRYCLQQAMLWGAFGLVLPVVTLFLLRSRFSLFEIGLYAALFSLSTIACELPFGALADRVGRIRTYRASLMMNCVGCLLMLAFSQKPMLYLAAASFGVARAMSSGTIDAWYVELLRNSGDTRGVPYRLGFAELAGALGLAGMSLIGGMLPDWIGVLLFDNPYRVGLAFAGTLFLALVAVTPRFFPEPEHRPLSVEPPSARPRRLLADLRELVVFAAKRGAVRPLILLCMLLGGVVSVLESYWPVVLKTLVPEHGTTWAFGLFLTLMLVIKGAGGWAAYRVMQWCERRPGLAITLPFAGLAASLVLTRWIGHVATLGLLLAAASLCLGIAGVVVNAVMHHRTPDSLRSRALSFFSLVFQLGSMIASILLGYLIGQWGVLPVWSAVGLVIALATAYSLSIGNWSTEPASDIAAQRLLTAAPSPSFHQSHPGEPE</sequence>
<proteinExistence type="predicted"/>
<feature type="transmembrane region" description="Helical" evidence="4">
    <location>
        <begin position="168"/>
        <end position="188"/>
    </location>
</feature>
<feature type="transmembrane region" description="Helical" evidence="4">
    <location>
        <begin position="137"/>
        <end position="162"/>
    </location>
</feature>
<accession>A0AAP9XWX1</accession>
<dbReference type="InterPro" id="IPR011701">
    <property type="entry name" value="MFS"/>
</dbReference>
<dbReference type="Proteomes" id="UP001056386">
    <property type="component" value="Chromosome 2"/>
</dbReference>
<dbReference type="SUPFAM" id="SSF103473">
    <property type="entry name" value="MFS general substrate transporter"/>
    <property type="match status" value="1"/>
</dbReference>
<evidence type="ECO:0000259" key="5">
    <source>
        <dbReference type="PROSITE" id="PS50850"/>
    </source>
</evidence>
<keyword evidence="2 4" id="KW-1133">Transmembrane helix</keyword>
<dbReference type="Gene3D" id="1.20.1250.20">
    <property type="entry name" value="MFS general substrate transporter like domains"/>
    <property type="match status" value="1"/>
</dbReference>
<dbReference type="AlphaFoldDB" id="A0AAP9XWX1"/>
<dbReference type="GO" id="GO:0022857">
    <property type="term" value="F:transmembrane transporter activity"/>
    <property type="evidence" value="ECO:0007669"/>
    <property type="project" value="InterPro"/>
</dbReference>
<evidence type="ECO:0000313" key="6">
    <source>
        <dbReference type="EMBL" id="QPQ90178.1"/>
    </source>
</evidence>
<dbReference type="EMBL" id="CP065600">
    <property type="protein sequence ID" value="QPQ90178.1"/>
    <property type="molecule type" value="Genomic_DNA"/>
</dbReference>
<dbReference type="EMBL" id="CP099583">
    <property type="protein sequence ID" value="USS43852.1"/>
    <property type="molecule type" value="Genomic_DNA"/>
</dbReference>
<gene>
    <name evidence="6" type="ORF">I6H06_11435</name>
    <name evidence="7" type="ORF">NFI99_05255</name>
</gene>
<evidence type="ECO:0000256" key="3">
    <source>
        <dbReference type="ARBA" id="ARBA00023136"/>
    </source>
</evidence>
<dbReference type="PANTHER" id="PTHR23530">
    <property type="entry name" value="TRANSPORT PROTEIN-RELATED"/>
    <property type="match status" value="1"/>
</dbReference>
<evidence type="ECO:0000256" key="2">
    <source>
        <dbReference type="ARBA" id="ARBA00022989"/>
    </source>
</evidence>
<dbReference type="InterPro" id="IPR036259">
    <property type="entry name" value="MFS_trans_sf"/>
</dbReference>
<keyword evidence="1 4" id="KW-0812">Transmembrane</keyword>
<feature type="transmembrane region" description="Helical" evidence="4">
    <location>
        <begin position="382"/>
        <end position="400"/>
    </location>
</feature>
<protein>
    <submittedName>
        <fullName evidence="6">MFS transporter</fullName>
    </submittedName>
</protein>
<reference evidence="7" key="2">
    <citation type="submission" date="2022-06" db="EMBL/GenBank/DDBJ databases">
        <title>Draft genome sequence of Burkholderia glumae strain GR20004 isolated from rice panicle showing bacterial panicle blight.</title>
        <authorList>
            <person name="Choi S.Y."/>
            <person name="Lee Y.H."/>
        </authorList>
    </citation>
    <scope>NUCLEOTIDE SEQUENCE</scope>
    <source>
        <strain evidence="7">GR20004</strain>
    </source>
</reference>
<dbReference type="Pfam" id="PF07690">
    <property type="entry name" value="MFS_1"/>
    <property type="match status" value="1"/>
</dbReference>
<organism evidence="6 8">
    <name type="scientific">Burkholderia glumae</name>
    <name type="common">Pseudomonas glumae</name>
    <dbReference type="NCBI Taxonomy" id="337"/>
    <lineage>
        <taxon>Bacteria</taxon>
        <taxon>Pseudomonadati</taxon>
        <taxon>Pseudomonadota</taxon>
        <taxon>Betaproteobacteria</taxon>
        <taxon>Burkholderiales</taxon>
        <taxon>Burkholderiaceae</taxon>
        <taxon>Burkholderia</taxon>
    </lineage>
</organism>
<keyword evidence="3 4" id="KW-0472">Membrane</keyword>
<evidence type="ECO:0000256" key="1">
    <source>
        <dbReference type="ARBA" id="ARBA00022692"/>
    </source>
</evidence>
<evidence type="ECO:0000313" key="8">
    <source>
        <dbReference type="Proteomes" id="UP000594892"/>
    </source>
</evidence>
<dbReference type="GeneID" id="45694920"/>
<reference evidence="6 8" key="1">
    <citation type="submission" date="2020-12" db="EMBL/GenBank/DDBJ databases">
        <title>FDA dAtabase for Regulatory Grade micrObial Sequences (FDA-ARGOS): Supporting development and validation of Infectious Disease Dx tests.</title>
        <authorList>
            <person name="Minogue T."/>
            <person name="Wolcott M."/>
            <person name="Wasieloski L."/>
            <person name="Aguilar W."/>
            <person name="Moore D."/>
            <person name="Jaissle J."/>
            <person name="Tallon L."/>
            <person name="Sadzewicz L."/>
            <person name="Zhao X."/>
            <person name="Boylan J."/>
            <person name="Ott S."/>
            <person name="Bowen H."/>
            <person name="Vavikolanu K."/>
            <person name="Mehta A."/>
            <person name="Aluvathingal J."/>
            <person name="Nadendla S."/>
            <person name="Yan Y."/>
            <person name="Sichtig H."/>
        </authorList>
    </citation>
    <scope>NUCLEOTIDE SEQUENCE [LARGE SCALE GENOMIC DNA]</scope>
    <source>
        <strain evidence="6 8">FDAARGOS_949</strain>
    </source>
</reference>
<name>A0AAP9XWX1_BURGL</name>
<dbReference type="PROSITE" id="PS50850">
    <property type="entry name" value="MFS"/>
    <property type="match status" value="1"/>
</dbReference>
<dbReference type="PANTHER" id="PTHR23530:SF1">
    <property type="entry name" value="PERMEASE, MAJOR FACILITATOR SUPERFAMILY-RELATED"/>
    <property type="match status" value="1"/>
</dbReference>
<feature type="transmembrane region" description="Helical" evidence="4">
    <location>
        <begin position="294"/>
        <end position="313"/>
    </location>
</feature>
<dbReference type="Proteomes" id="UP000594892">
    <property type="component" value="Chromosome 1"/>
</dbReference>